<protein>
    <recommendedName>
        <fullName evidence="2">Anti-sigma factor antagonist</fullName>
    </recommendedName>
</protein>
<organism evidence="4 5">
    <name type="scientific">Amycolatopsis camponoti</name>
    <dbReference type="NCBI Taxonomy" id="2606593"/>
    <lineage>
        <taxon>Bacteria</taxon>
        <taxon>Bacillati</taxon>
        <taxon>Actinomycetota</taxon>
        <taxon>Actinomycetes</taxon>
        <taxon>Pseudonocardiales</taxon>
        <taxon>Pseudonocardiaceae</taxon>
        <taxon>Amycolatopsis</taxon>
    </lineage>
</organism>
<dbReference type="SUPFAM" id="SSF52091">
    <property type="entry name" value="SpoIIaa-like"/>
    <property type="match status" value="1"/>
</dbReference>
<dbReference type="CDD" id="cd07043">
    <property type="entry name" value="STAS_anti-anti-sigma_factors"/>
    <property type="match status" value="1"/>
</dbReference>
<gene>
    <name evidence="4" type="ORF">AA23TX_06908</name>
</gene>
<dbReference type="Proteomes" id="UP000399805">
    <property type="component" value="Unassembled WGS sequence"/>
</dbReference>
<sequence length="128" mass="13270">MTGVPLLGPDPDEPLAGPREDLVVSVRAIEGAQVLTVEGTVDIRTAARLSEAVTEVMARRPARVVIDLTAVDFLASAGLHVLLVAQHAAGEHTLLRVVATGPSLRSLSLTALDEVLAVYPTLSDATGS</sequence>
<dbReference type="PROSITE" id="PS50801">
    <property type="entry name" value="STAS"/>
    <property type="match status" value="1"/>
</dbReference>
<evidence type="ECO:0000256" key="1">
    <source>
        <dbReference type="ARBA" id="ARBA00009013"/>
    </source>
</evidence>
<dbReference type="EMBL" id="CABVGP010000002">
    <property type="protein sequence ID" value="VVJ21894.1"/>
    <property type="molecule type" value="Genomic_DNA"/>
</dbReference>
<dbReference type="NCBIfam" id="TIGR00377">
    <property type="entry name" value="ant_ant_sig"/>
    <property type="match status" value="1"/>
</dbReference>
<dbReference type="Pfam" id="PF01740">
    <property type="entry name" value="STAS"/>
    <property type="match status" value="1"/>
</dbReference>
<evidence type="ECO:0000259" key="3">
    <source>
        <dbReference type="PROSITE" id="PS50801"/>
    </source>
</evidence>
<comment type="similarity">
    <text evidence="1 2">Belongs to the anti-sigma-factor antagonist family.</text>
</comment>
<dbReference type="PANTHER" id="PTHR33495">
    <property type="entry name" value="ANTI-SIGMA FACTOR ANTAGONIST TM_1081-RELATED-RELATED"/>
    <property type="match status" value="1"/>
</dbReference>
<proteinExistence type="inferred from homology"/>
<dbReference type="Gene3D" id="3.30.750.24">
    <property type="entry name" value="STAS domain"/>
    <property type="match status" value="1"/>
</dbReference>
<feature type="domain" description="STAS" evidence="3">
    <location>
        <begin position="22"/>
        <end position="128"/>
    </location>
</feature>
<evidence type="ECO:0000313" key="4">
    <source>
        <dbReference type="EMBL" id="VVJ21894.1"/>
    </source>
</evidence>
<dbReference type="GO" id="GO:0043856">
    <property type="term" value="F:anti-sigma factor antagonist activity"/>
    <property type="evidence" value="ECO:0007669"/>
    <property type="project" value="InterPro"/>
</dbReference>
<dbReference type="InterPro" id="IPR002645">
    <property type="entry name" value="STAS_dom"/>
</dbReference>
<reference evidence="4 5" key="1">
    <citation type="submission" date="2019-09" db="EMBL/GenBank/DDBJ databases">
        <authorList>
            <person name="Leyn A S."/>
        </authorList>
    </citation>
    <scope>NUCLEOTIDE SEQUENCE [LARGE SCALE GENOMIC DNA]</scope>
    <source>
        <strain evidence="4">AA231_1</strain>
    </source>
</reference>
<dbReference type="InterPro" id="IPR003658">
    <property type="entry name" value="Anti-sigma_ant"/>
</dbReference>
<dbReference type="PANTHER" id="PTHR33495:SF2">
    <property type="entry name" value="ANTI-SIGMA FACTOR ANTAGONIST TM_1081-RELATED"/>
    <property type="match status" value="1"/>
</dbReference>
<name>A0A6I8M1M6_9PSEU</name>
<accession>A0A6I8M1M6</accession>
<evidence type="ECO:0000313" key="5">
    <source>
        <dbReference type="Proteomes" id="UP000399805"/>
    </source>
</evidence>
<evidence type="ECO:0000256" key="2">
    <source>
        <dbReference type="RuleBase" id="RU003749"/>
    </source>
</evidence>
<dbReference type="InterPro" id="IPR036513">
    <property type="entry name" value="STAS_dom_sf"/>
</dbReference>
<keyword evidence="5" id="KW-1185">Reference proteome</keyword>
<dbReference type="AlphaFoldDB" id="A0A6I8M1M6"/>